<feature type="region of interest" description="Disordered" evidence="1">
    <location>
        <begin position="1610"/>
        <end position="1791"/>
    </location>
</feature>
<feature type="compositionally biased region" description="Polar residues" evidence="1">
    <location>
        <begin position="1329"/>
        <end position="1343"/>
    </location>
</feature>
<feature type="compositionally biased region" description="Low complexity" evidence="1">
    <location>
        <begin position="845"/>
        <end position="857"/>
    </location>
</feature>
<dbReference type="RefSeq" id="XP_002428792.1">
    <property type="nucleotide sequence ID" value="XM_002428747.1"/>
</dbReference>
<dbReference type="eggNOG" id="KOG1011">
    <property type="taxonomic scope" value="Eukaryota"/>
</dbReference>
<dbReference type="InParanoid" id="E0VRP8"/>
<proteinExistence type="predicted"/>
<feature type="compositionally biased region" description="Low complexity" evidence="1">
    <location>
        <begin position="7"/>
        <end position="25"/>
    </location>
</feature>
<feature type="region of interest" description="Disordered" evidence="1">
    <location>
        <begin position="1496"/>
        <end position="1533"/>
    </location>
</feature>
<feature type="compositionally biased region" description="Low complexity" evidence="1">
    <location>
        <begin position="710"/>
        <end position="723"/>
    </location>
</feature>
<feature type="region of interest" description="Disordered" evidence="1">
    <location>
        <begin position="1"/>
        <end position="40"/>
    </location>
</feature>
<gene>
    <name evidence="3" type="primary">8231050</name>
    <name evidence="2" type="ORF">Phum_PHUM401000</name>
</gene>
<feature type="compositionally biased region" description="Polar residues" evidence="1">
    <location>
        <begin position="1697"/>
        <end position="1707"/>
    </location>
</feature>
<feature type="region of interest" description="Disordered" evidence="1">
    <location>
        <begin position="1467"/>
        <end position="1486"/>
    </location>
</feature>
<feature type="region of interest" description="Disordered" evidence="1">
    <location>
        <begin position="1270"/>
        <end position="1296"/>
    </location>
</feature>
<accession>E0VRP8</accession>
<feature type="compositionally biased region" description="Low complexity" evidence="1">
    <location>
        <begin position="1514"/>
        <end position="1527"/>
    </location>
</feature>
<feature type="region of interest" description="Disordered" evidence="1">
    <location>
        <begin position="616"/>
        <end position="637"/>
    </location>
</feature>
<keyword evidence="4" id="KW-1185">Reference proteome</keyword>
<organism>
    <name type="scientific">Pediculus humanus subsp. corporis</name>
    <name type="common">Body louse</name>
    <dbReference type="NCBI Taxonomy" id="121224"/>
    <lineage>
        <taxon>Eukaryota</taxon>
        <taxon>Metazoa</taxon>
        <taxon>Ecdysozoa</taxon>
        <taxon>Arthropoda</taxon>
        <taxon>Hexapoda</taxon>
        <taxon>Insecta</taxon>
        <taxon>Pterygota</taxon>
        <taxon>Neoptera</taxon>
        <taxon>Paraneoptera</taxon>
        <taxon>Psocodea</taxon>
        <taxon>Troctomorpha</taxon>
        <taxon>Phthiraptera</taxon>
        <taxon>Anoplura</taxon>
        <taxon>Pediculidae</taxon>
        <taxon>Pediculus</taxon>
    </lineage>
</organism>
<feature type="compositionally biased region" description="Acidic residues" evidence="1">
    <location>
        <begin position="1710"/>
        <end position="1721"/>
    </location>
</feature>
<dbReference type="VEuPathDB" id="VectorBase:PHUM401000"/>
<evidence type="ECO:0000313" key="3">
    <source>
        <dbReference type="EnsemblMetazoa" id="PHUM401000-PA"/>
    </source>
</evidence>
<dbReference type="CTD" id="8231050"/>
<feature type="region of interest" description="Disordered" evidence="1">
    <location>
        <begin position="835"/>
        <end position="859"/>
    </location>
</feature>
<feature type="region of interest" description="Disordered" evidence="1">
    <location>
        <begin position="674"/>
        <end position="735"/>
    </location>
</feature>
<name>E0VRP8_PEDHC</name>
<evidence type="ECO:0000256" key="1">
    <source>
        <dbReference type="SAM" id="MobiDB-lite"/>
    </source>
</evidence>
<feature type="compositionally biased region" description="Polar residues" evidence="1">
    <location>
        <begin position="1373"/>
        <end position="1394"/>
    </location>
</feature>
<reference evidence="2" key="2">
    <citation type="submission" date="2007-04" db="EMBL/GenBank/DDBJ databases">
        <title>The genome of the human body louse.</title>
        <authorList>
            <consortium name="The Human Body Louse Genome Consortium"/>
            <person name="Kirkness E."/>
            <person name="Walenz B."/>
            <person name="Hass B."/>
            <person name="Bruggner R."/>
            <person name="Strausberg R."/>
        </authorList>
    </citation>
    <scope>NUCLEOTIDE SEQUENCE</scope>
    <source>
        <strain evidence="2">USDA</strain>
    </source>
</reference>
<reference evidence="3" key="3">
    <citation type="submission" date="2021-02" db="UniProtKB">
        <authorList>
            <consortium name="EnsemblMetazoa"/>
        </authorList>
    </citation>
    <scope>IDENTIFICATION</scope>
    <source>
        <strain evidence="3">USDA</strain>
    </source>
</reference>
<dbReference type="EnsemblMetazoa" id="PHUM401000-RA">
    <property type="protein sequence ID" value="PHUM401000-PA"/>
    <property type="gene ID" value="PHUM401000"/>
</dbReference>
<dbReference type="OMA" id="MSSVSHW"/>
<sequence length="1791" mass="200006">MESLKQTATATATATTNNANATPATDQNLNSTTPQMVATPNSDIPLDNILNLDSDVAINECMERLGTRLNMMETELRYAWRALDLLSQEYVKMWTRLEKLESLLYEQQTVITQLLEFYSNFERQSNHELGRGDDEDNIKSGELMNERRTMMMKGDDMTTGVTSELDALQEALKLAENSARETLMTDIIGSNTYLPGSSALSAEASEIIKELQLEDVLDLSNETFYKNLNKAYRDDFTTGYESNPLSMANSSQLGMIWEESEEGDENGTLNSKRDIITTELTKESKENDVFTALDYKDYRDNISCVKEDDDDDLAQLSRLNAIDQVALEKLHELDRLTDKLEKDSNHLKELENCLKDNTSHVISDIQISKAEKPEMISSSDKNFRPDDSDILNDQTQSLLNDINIENWNYCNEPAGLADMLLLANMASKQKPRTETMPLDSYHDTGGEMDNNLTGYSSNSGLSPRHHNKMTEIPSSSSYTSCSGGISSLMQNDVSSPKRASDLQNYTCYSGINFSPKRVINSDTYSYGTLTTGSPKRTVDLQNYPYGSSTSSPKHHDLQGLGYNLESSGLISASYSSVACVSPSIHSLSSGKLSTSPPLSIISVRTKQDGYKSNIMRSDLLQTSPSPTSPPPPAPEDKDVFVMAFKTVEESLVSCVDPYHSGGGTTSIMSLSLDQQQGRLTPRTPHLPKSPKTSPKRIIKSTSSNLAAAKSDSGLSSMSGGWSSLEKSPGSPKSNRVANASSCLFTDTGMLSGRVPCYSHSRSQSVTHLNLSPKHKSKFNYKQEYDPYSYSRTLSPVPPPPPSSSLIVGGNHLSAFTTVKASSRLDNTSLLITNDSSGTFVPSPAPNSDISSNSSKQSQRLHDYQNINEGNDYLLRSEKPSIYSVAGTTHREPQNFAYASGSSNYSINVSNLGYPDLIGSYPISDTLSSSSASSQYLAGSERGTSRSQSIVTSVYPTPKTTPIQFLINKTGSTKSEYGHNSDGYNKTSSTYRNSFPSAQITDALTYYPTNVRDISMPENVPTYTHSSAQWLSRSMDNENYFSSSYKKKDFDDKYTEHGEMYTKKSSMDPSAQYRGEESMPIRDYQWSRRDWNSELDIRNQNNEANEKYGNVQFYDTNGVIVSQSGYISIASNIREDSNGFEKLTKKSSKKSGSLKSAMNSVSNWLPELRFKRHRSNSLPAEEFRGESQIKMSPKTSLKGRLQKQLSNTLSKKKVSKIHLVSTVSGIIQKAKKKVHASHSLSDSEQSEMEWGSSGVRNGRFSALSCRSEDSVFPQQYAEQSDEPNFPLDSNEVVTSTPPVADESFENELEEENVPSSVSTLFPTVGEIKLNQKSTTGSSDESVTSEGARKYSQVSVSGPPREFAVSRALGKFRQRQSSTVLDDTSAQEDGNQSVKSENSKESIEKTFEEISEPALAPMEKYNQQTEETEEHTETPDVKENAETSNNNVILNIKSEQSRIPTAHIPSKIFEEDVQGSPSMQGVKGNQRHVMTRHQVSLEIPMGYRSSGECDDDNRSTHSWRSTSRVSSRRQSTEDSIDSEDEWYCYELRKLEELEKQNQVQKEIMEVEEVYQPDENVKEKMSFVLKELKLKAYKPENEMDKQVHIKGVMKIDANNFSQPETHVETFTYDDKPYYPDRKPSMERRASVDRKRLPETPSRRSSIDRYFPRELPQRPNELIQPKEMKPQDFEEEDEEKEHSSGDTSGPDSPHQSFDETDYEEPQLIEEESRRSSNGYQNKISGSLSREGSESVPPSEMSVSIQGEWNSEDTGTVREGSVSMHGSEWENDIREGIRLK</sequence>
<protein>
    <submittedName>
        <fullName evidence="2 3">Uncharacterized protein</fullName>
    </submittedName>
</protein>
<dbReference type="EMBL" id="AAZO01004704">
    <property type="status" value="NOT_ANNOTATED_CDS"/>
    <property type="molecule type" value="Genomic_DNA"/>
</dbReference>
<feature type="compositionally biased region" description="Basic and acidic residues" evidence="1">
    <location>
        <begin position="1778"/>
        <end position="1791"/>
    </location>
</feature>
<dbReference type="Proteomes" id="UP000009046">
    <property type="component" value="Unassembled WGS sequence"/>
</dbReference>
<dbReference type="EMBL" id="DS235478">
    <property type="protein sequence ID" value="EEB16054.1"/>
    <property type="molecule type" value="Genomic_DNA"/>
</dbReference>
<dbReference type="OrthoDB" id="10053234at2759"/>
<feature type="compositionally biased region" description="Polar residues" evidence="1">
    <location>
        <begin position="26"/>
        <end position="40"/>
    </location>
</feature>
<dbReference type="STRING" id="121224.E0VRP8"/>
<feature type="compositionally biased region" description="Basic and acidic residues" evidence="1">
    <location>
        <begin position="1625"/>
        <end position="1668"/>
    </location>
</feature>
<feature type="compositionally biased region" description="Basic and acidic residues" evidence="1">
    <location>
        <begin position="1429"/>
        <end position="1439"/>
    </location>
</feature>
<dbReference type="GeneID" id="8231050"/>
<feature type="compositionally biased region" description="Basic and acidic residues" evidence="1">
    <location>
        <begin position="1395"/>
        <end position="1406"/>
    </location>
</feature>
<feature type="compositionally biased region" description="Polar residues" evidence="1">
    <location>
        <begin position="1756"/>
        <end position="1765"/>
    </location>
</feature>
<reference evidence="2" key="1">
    <citation type="submission" date="2007-04" db="EMBL/GenBank/DDBJ databases">
        <title>Annotation of Pediculus humanus corporis strain USDA.</title>
        <authorList>
            <person name="Kirkness E."/>
            <person name="Hannick L."/>
            <person name="Hass B."/>
            <person name="Bruggner R."/>
            <person name="Lawson D."/>
            <person name="Bidwell S."/>
            <person name="Joardar V."/>
            <person name="Caler E."/>
            <person name="Walenz B."/>
            <person name="Inman J."/>
            <person name="Schobel S."/>
            <person name="Galinsky K."/>
            <person name="Amedeo P."/>
            <person name="Strausberg R."/>
        </authorList>
    </citation>
    <scope>NUCLEOTIDE SEQUENCE</scope>
    <source>
        <strain evidence="2">USDA</strain>
    </source>
</reference>
<feature type="compositionally biased region" description="Low complexity" evidence="1">
    <location>
        <begin position="1745"/>
        <end position="1755"/>
    </location>
</feature>
<dbReference type="KEGG" id="phu:Phum_PHUM401000"/>
<evidence type="ECO:0000313" key="2">
    <source>
        <dbReference type="EMBL" id="EEB16054.1"/>
    </source>
</evidence>
<feature type="region of interest" description="Disordered" evidence="1">
    <location>
        <begin position="1325"/>
        <end position="1446"/>
    </location>
</feature>
<evidence type="ECO:0000313" key="4">
    <source>
        <dbReference type="Proteomes" id="UP000009046"/>
    </source>
</evidence>
<dbReference type="HOGENOM" id="CLU_237316_0_0_1"/>
<feature type="compositionally biased region" description="Polar residues" evidence="1">
    <location>
        <begin position="1727"/>
        <end position="1741"/>
    </location>
</feature>